<accession>A0A1G8LGW5</accession>
<evidence type="ECO:0000313" key="2">
    <source>
        <dbReference type="EMBL" id="SDI54717.1"/>
    </source>
</evidence>
<proteinExistence type="predicted"/>
<dbReference type="AlphaFoldDB" id="A0A1G8LGW5"/>
<keyword evidence="3" id="KW-1185">Reference proteome</keyword>
<organism evidence="2 3">
    <name type="scientific">Pseudomonas panipatensis</name>
    <dbReference type="NCBI Taxonomy" id="428992"/>
    <lineage>
        <taxon>Bacteria</taxon>
        <taxon>Pseudomonadati</taxon>
        <taxon>Pseudomonadota</taxon>
        <taxon>Gammaproteobacteria</taxon>
        <taxon>Pseudomonadales</taxon>
        <taxon>Pseudomonadaceae</taxon>
        <taxon>Pseudomonas</taxon>
    </lineage>
</organism>
<protein>
    <submittedName>
        <fullName evidence="2">Uncharacterized protein</fullName>
    </submittedName>
</protein>
<feature type="compositionally biased region" description="Acidic residues" evidence="1">
    <location>
        <begin position="32"/>
        <end position="45"/>
    </location>
</feature>
<sequence length="58" mass="6598">MLTSYRERRSRAAFGNAQLAYDLASDPLWDQPDPEPDDEPEDTSDDQQNREGLEADQA</sequence>
<dbReference type="STRING" id="428992.SAMN05216272_111137"/>
<evidence type="ECO:0000313" key="3">
    <source>
        <dbReference type="Proteomes" id="UP000199636"/>
    </source>
</evidence>
<evidence type="ECO:0000256" key="1">
    <source>
        <dbReference type="SAM" id="MobiDB-lite"/>
    </source>
</evidence>
<dbReference type="EMBL" id="FNDS01000011">
    <property type="protein sequence ID" value="SDI54717.1"/>
    <property type="molecule type" value="Genomic_DNA"/>
</dbReference>
<gene>
    <name evidence="2" type="ORF">SAMN05216272_111137</name>
</gene>
<name>A0A1G8LGW5_9PSED</name>
<dbReference type="RefSeq" id="WP_170842853.1">
    <property type="nucleotide sequence ID" value="NZ_FNDS01000011.1"/>
</dbReference>
<feature type="region of interest" description="Disordered" evidence="1">
    <location>
        <begin position="23"/>
        <end position="58"/>
    </location>
</feature>
<dbReference type="Proteomes" id="UP000199636">
    <property type="component" value="Unassembled WGS sequence"/>
</dbReference>
<reference evidence="3" key="1">
    <citation type="submission" date="2016-10" db="EMBL/GenBank/DDBJ databases">
        <authorList>
            <person name="Varghese N."/>
            <person name="Submissions S."/>
        </authorList>
    </citation>
    <scope>NUCLEOTIDE SEQUENCE [LARGE SCALE GENOMIC DNA]</scope>
    <source>
        <strain evidence="3">CCM 7469</strain>
    </source>
</reference>
<feature type="compositionally biased region" description="Basic and acidic residues" evidence="1">
    <location>
        <begin position="47"/>
        <end position="58"/>
    </location>
</feature>